<dbReference type="InterPro" id="IPR040079">
    <property type="entry name" value="Glutathione_S-Trfase"/>
</dbReference>
<dbReference type="PRINTS" id="PR01266">
    <property type="entry name" value="GSTRNSFRASEA"/>
</dbReference>
<dbReference type="Ensembl" id="ENSCJPT00005013459.1">
    <property type="protein sequence ID" value="ENSCJPP00005008951.1"/>
    <property type="gene ID" value="ENSCJPG00005007914.1"/>
</dbReference>
<dbReference type="Pfam" id="PF14497">
    <property type="entry name" value="GST_C_3"/>
    <property type="match status" value="1"/>
</dbReference>
<dbReference type="PROSITE" id="PS50405">
    <property type="entry name" value="GST_CTER"/>
    <property type="match status" value="1"/>
</dbReference>
<proteinExistence type="inferred from homology"/>
<dbReference type="SFLD" id="SFLDS00019">
    <property type="entry name" value="Glutathione_Transferase_(cytos"/>
    <property type="match status" value="1"/>
</dbReference>
<dbReference type="PANTHER" id="PTHR11571:SF107">
    <property type="entry name" value="GLUTATHIONE S-TRANSFERASE A1"/>
    <property type="match status" value="1"/>
</dbReference>
<accession>A0A8C2T8V2</accession>
<sequence>MSGKPVLHYVSVRGRMEPVKWLLAAAGVEFEEKFVETKEDLQKLRAGGSLLFQQIPMVEIDGMKLVQTRAILNYIAGKYNLYGKDLKERALIDMYVEGLADLNELIMYHDFKPANEKEKNLASIFDKAMNRYLPVFEKVLKDHGQDFLVGNKLSRADVNLLETILVLEEFKPDALAKFPVLQSFKARMCSMPNIKKFLQPGSPKKPPLQEKEIPALLAIFE</sequence>
<dbReference type="GO" id="GO:0004364">
    <property type="term" value="F:glutathione transferase activity"/>
    <property type="evidence" value="ECO:0007669"/>
    <property type="project" value="UniProtKB-EC"/>
</dbReference>
<dbReference type="KEGG" id="cjo:107312129"/>
<dbReference type="GeneID" id="107312129"/>
<evidence type="ECO:0000256" key="2">
    <source>
        <dbReference type="ARBA" id="ARBA00012452"/>
    </source>
</evidence>
<evidence type="ECO:0000313" key="6">
    <source>
        <dbReference type="Ensembl" id="ENSCJPP00005008951.1"/>
    </source>
</evidence>
<dbReference type="InterPro" id="IPR036282">
    <property type="entry name" value="Glutathione-S-Trfase_C_sf"/>
</dbReference>
<reference evidence="6" key="3">
    <citation type="submission" date="2025-09" db="UniProtKB">
        <authorList>
            <consortium name="Ensembl"/>
        </authorList>
    </citation>
    <scope>IDENTIFICATION</scope>
</reference>
<evidence type="ECO:0000256" key="3">
    <source>
        <dbReference type="ARBA" id="ARBA00022679"/>
    </source>
</evidence>
<dbReference type="RefSeq" id="XP_015714753.1">
    <property type="nucleotide sequence ID" value="XM_015859267.2"/>
</dbReference>
<dbReference type="Proteomes" id="UP000694412">
    <property type="component" value="Chromosome 3"/>
</dbReference>
<dbReference type="GO" id="GO:0006749">
    <property type="term" value="P:glutathione metabolic process"/>
    <property type="evidence" value="ECO:0007669"/>
    <property type="project" value="TreeGrafter"/>
</dbReference>
<feature type="domain" description="GST N-terminal" evidence="4">
    <location>
        <begin position="3"/>
        <end position="83"/>
    </location>
</feature>
<reference evidence="6" key="2">
    <citation type="submission" date="2025-08" db="UniProtKB">
        <authorList>
            <consortium name="Ensembl"/>
        </authorList>
    </citation>
    <scope>IDENTIFICATION</scope>
</reference>
<dbReference type="SUPFAM" id="SSF52833">
    <property type="entry name" value="Thioredoxin-like"/>
    <property type="match status" value="1"/>
</dbReference>
<comment type="similarity">
    <text evidence="1">Belongs to the GST superfamily. Alpha family.</text>
</comment>
<dbReference type="RefSeq" id="XP_015714754.1">
    <property type="nucleotide sequence ID" value="XM_015859268.2"/>
</dbReference>
<dbReference type="InterPro" id="IPR003080">
    <property type="entry name" value="GST_alpha"/>
</dbReference>
<evidence type="ECO:0000259" key="4">
    <source>
        <dbReference type="PROSITE" id="PS50404"/>
    </source>
</evidence>
<protein>
    <recommendedName>
        <fullName evidence="2">glutathione transferase</fullName>
        <ecNumber evidence="2">2.5.1.18</ecNumber>
    </recommendedName>
</protein>
<dbReference type="RefSeq" id="XP_015714755.1">
    <property type="nucleotide sequence ID" value="XM_015859269.2"/>
</dbReference>
<dbReference type="PROSITE" id="PS50404">
    <property type="entry name" value="GST_NTER"/>
    <property type="match status" value="1"/>
</dbReference>
<dbReference type="InterPro" id="IPR004046">
    <property type="entry name" value="GST_C"/>
</dbReference>
<dbReference type="CDD" id="cd03208">
    <property type="entry name" value="GST_C_Alpha"/>
    <property type="match status" value="1"/>
</dbReference>
<dbReference type="SFLD" id="SFLDG01205">
    <property type="entry name" value="AMPS.1"/>
    <property type="match status" value="1"/>
</dbReference>
<dbReference type="Pfam" id="PF02798">
    <property type="entry name" value="GST_N"/>
    <property type="match status" value="1"/>
</dbReference>
<reference evidence="6" key="1">
    <citation type="submission" date="2015-11" db="EMBL/GenBank/DDBJ databases">
        <authorList>
            <consortium name="International Coturnix japonica Genome Analysis Consortium"/>
            <person name="Warren W."/>
            <person name="Burt D.W."/>
            <person name="Antin P.B."/>
            <person name="Lanford R."/>
            <person name="Gros J."/>
            <person name="Wilson R.K."/>
        </authorList>
    </citation>
    <scope>NUCLEOTIDE SEQUENCE [LARGE SCALE GENOMIC DNA]</scope>
</reference>
<dbReference type="FunFam" id="1.20.1050.10:FF:000005">
    <property type="entry name" value="Glutathione S-transferase A1"/>
    <property type="match status" value="1"/>
</dbReference>
<dbReference type="EC" id="2.5.1.18" evidence="2"/>
<dbReference type="GeneTree" id="ENSGT00940000154526"/>
<evidence type="ECO:0000256" key="1">
    <source>
        <dbReference type="ARBA" id="ARBA00011055"/>
    </source>
</evidence>
<dbReference type="RefSeq" id="XP_015714752.1">
    <property type="nucleotide sequence ID" value="XM_015859266.2"/>
</dbReference>
<keyword evidence="3" id="KW-0808">Transferase</keyword>
<dbReference type="SFLD" id="SFLDG00363">
    <property type="entry name" value="AMPS_(cytGST):_Alpha-__Mu-__Pi"/>
    <property type="match status" value="1"/>
</dbReference>
<gene>
    <name evidence="6" type="primary">LOC107312129</name>
</gene>
<dbReference type="PANTHER" id="PTHR11571">
    <property type="entry name" value="GLUTATHIONE S-TRANSFERASE"/>
    <property type="match status" value="1"/>
</dbReference>
<dbReference type="InterPro" id="IPR036249">
    <property type="entry name" value="Thioredoxin-like_sf"/>
</dbReference>
<dbReference type="AlphaFoldDB" id="A0A8C2T8V2"/>
<keyword evidence="7" id="KW-1185">Reference proteome</keyword>
<dbReference type="SUPFAM" id="SSF47616">
    <property type="entry name" value="GST C-terminal domain-like"/>
    <property type="match status" value="1"/>
</dbReference>
<evidence type="ECO:0000313" key="7">
    <source>
        <dbReference type="Proteomes" id="UP000694412"/>
    </source>
</evidence>
<dbReference type="InterPro" id="IPR010987">
    <property type="entry name" value="Glutathione-S-Trfase_C-like"/>
</dbReference>
<dbReference type="InterPro" id="IPR050213">
    <property type="entry name" value="GST_superfamily"/>
</dbReference>
<organism evidence="6 7">
    <name type="scientific">Coturnix japonica</name>
    <name type="common">Japanese quail</name>
    <name type="synonym">Coturnix coturnix japonica</name>
    <dbReference type="NCBI Taxonomy" id="93934"/>
    <lineage>
        <taxon>Eukaryota</taxon>
        <taxon>Metazoa</taxon>
        <taxon>Chordata</taxon>
        <taxon>Craniata</taxon>
        <taxon>Vertebrata</taxon>
        <taxon>Euteleostomi</taxon>
        <taxon>Archelosauria</taxon>
        <taxon>Archosauria</taxon>
        <taxon>Dinosauria</taxon>
        <taxon>Saurischia</taxon>
        <taxon>Theropoda</taxon>
        <taxon>Coelurosauria</taxon>
        <taxon>Aves</taxon>
        <taxon>Neognathae</taxon>
        <taxon>Galloanserae</taxon>
        <taxon>Galliformes</taxon>
        <taxon>Phasianidae</taxon>
        <taxon>Perdicinae</taxon>
        <taxon>Coturnix</taxon>
    </lineage>
</organism>
<dbReference type="GO" id="GO:0006805">
    <property type="term" value="P:xenobiotic metabolic process"/>
    <property type="evidence" value="ECO:0007669"/>
    <property type="project" value="TreeGrafter"/>
</dbReference>
<dbReference type="OrthoDB" id="414243at2759"/>
<dbReference type="Gene3D" id="3.40.30.10">
    <property type="entry name" value="Glutaredoxin"/>
    <property type="match status" value="1"/>
</dbReference>
<evidence type="ECO:0000259" key="5">
    <source>
        <dbReference type="PROSITE" id="PS50405"/>
    </source>
</evidence>
<name>A0A8C2T8V2_COTJA</name>
<dbReference type="InterPro" id="IPR004045">
    <property type="entry name" value="Glutathione_S-Trfase_N"/>
</dbReference>
<dbReference type="Gene3D" id="1.20.1050.10">
    <property type="match status" value="1"/>
</dbReference>
<feature type="domain" description="GST C-terminal" evidence="5">
    <location>
        <begin position="85"/>
        <end position="207"/>
    </location>
</feature>